<dbReference type="OrthoDB" id="10059413at2759"/>
<reference evidence="1 2" key="1">
    <citation type="submission" date="2020-03" db="EMBL/GenBank/DDBJ databases">
        <title>Dissostichus mawsoni Genome sequencing and assembly.</title>
        <authorList>
            <person name="Park H."/>
        </authorList>
    </citation>
    <scope>NUCLEOTIDE SEQUENCE [LARGE SCALE GENOMIC DNA]</scope>
    <source>
        <strain evidence="1">DM0001</strain>
        <tissue evidence="1">Muscle</tissue>
    </source>
</reference>
<dbReference type="EMBL" id="JAAKFY010000022">
    <property type="protein sequence ID" value="KAF3837692.1"/>
    <property type="molecule type" value="Genomic_DNA"/>
</dbReference>
<organism evidence="1 2">
    <name type="scientific">Dissostichus mawsoni</name>
    <name type="common">Antarctic cod</name>
    <dbReference type="NCBI Taxonomy" id="36200"/>
    <lineage>
        <taxon>Eukaryota</taxon>
        <taxon>Metazoa</taxon>
        <taxon>Chordata</taxon>
        <taxon>Craniata</taxon>
        <taxon>Vertebrata</taxon>
        <taxon>Euteleostomi</taxon>
        <taxon>Actinopterygii</taxon>
        <taxon>Neopterygii</taxon>
        <taxon>Teleostei</taxon>
        <taxon>Neoteleostei</taxon>
        <taxon>Acanthomorphata</taxon>
        <taxon>Eupercaria</taxon>
        <taxon>Perciformes</taxon>
        <taxon>Notothenioidei</taxon>
        <taxon>Nototheniidae</taxon>
        <taxon>Dissostichus</taxon>
    </lineage>
</organism>
<dbReference type="Gene3D" id="3.30.70.1820">
    <property type="entry name" value="L1 transposable element, RRM domain"/>
    <property type="match status" value="1"/>
</dbReference>
<accession>A0A7J5XKT3</accession>
<dbReference type="AlphaFoldDB" id="A0A7J5XKT3"/>
<evidence type="ECO:0000313" key="2">
    <source>
        <dbReference type="Proteomes" id="UP000518266"/>
    </source>
</evidence>
<proteinExistence type="predicted"/>
<evidence type="ECO:0000313" key="1">
    <source>
        <dbReference type="EMBL" id="KAF3837692.1"/>
    </source>
</evidence>
<gene>
    <name evidence="1" type="ORF">F7725_009460</name>
</gene>
<protein>
    <submittedName>
        <fullName evidence="1">Uncharacterized protein</fullName>
    </submittedName>
</protein>
<dbReference type="Proteomes" id="UP000518266">
    <property type="component" value="Unassembled WGS sequence"/>
</dbReference>
<keyword evidence="2" id="KW-1185">Reference proteome</keyword>
<comment type="caution">
    <text evidence="1">The sequence shown here is derived from an EMBL/GenBank/DDBJ whole genome shotgun (WGS) entry which is preliminary data.</text>
</comment>
<name>A0A7J5XKT3_DISMA</name>
<sequence>MSCFNFGDVNGPCDSILECPPECTVHSNKPGPGQRPRPVVIRLHRFQQKDKIIREAIAKRGKLLYRYLNG</sequence>